<feature type="transmembrane region" description="Helical" evidence="1">
    <location>
        <begin position="162"/>
        <end position="181"/>
    </location>
</feature>
<evidence type="ECO:0000256" key="1">
    <source>
        <dbReference type="SAM" id="Phobius"/>
    </source>
</evidence>
<evidence type="ECO:0000313" key="2">
    <source>
        <dbReference type="EMBL" id="BDR93164.1"/>
    </source>
</evidence>
<dbReference type="RefSeq" id="WP_188603270.1">
    <property type="nucleotide sequence ID" value="NZ_AP026830.1"/>
</dbReference>
<feature type="transmembrane region" description="Helical" evidence="1">
    <location>
        <begin position="193"/>
        <end position="212"/>
    </location>
</feature>
<evidence type="ECO:0000313" key="3">
    <source>
        <dbReference type="Proteomes" id="UP001060771"/>
    </source>
</evidence>
<dbReference type="EMBL" id="AP026830">
    <property type="protein sequence ID" value="BDR93164.1"/>
    <property type="molecule type" value="Genomic_DNA"/>
</dbReference>
<evidence type="ECO:0008006" key="4">
    <source>
        <dbReference type="Google" id="ProtNLM"/>
    </source>
</evidence>
<feature type="transmembrane region" description="Helical" evidence="1">
    <location>
        <begin position="113"/>
        <end position="130"/>
    </location>
</feature>
<feature type="transmembrane region" description="Helical" evidence="1">
    <location>
        <begin position="85"/>
        <end position="106"/>
    </location>
</feature>
<name>A0ABN6STW1_9CREN</name>
<keyword evidence="1" id="KW-1133">Transmembrane helix</keyword>
<keyword evidence="1" id="KW-0812">Transmembrane</keyword>
<feature type="transmembrane region" description="Helical" evidence="1">
    <location>
        <begin position="31"/>
        <end position="54"/>
    </location>
</feature>
<feature type="transmembrane region" description="Helical" evidence="1">
    <location>
        <begin position="136"/>
        <end position="155"/>
    </location>
</feature>
<dbReference type="GeneID" id="76207799"/>
<proteinExistence type="predicted"/>
<organism evidence="2 3">
    <name type="scientific">Vulcanisaeta souniana JCM 11219</name>
    <dbReference type="NCBI Taxonomy" id="1293586"/>
    <lineage>
        <taxon>Archaea</taxon>
        <taxon>Thermoproteota</taxon>
        <taxon>Thermoprotei</taxon>
        <taxon>Thermoproteales</taxon>
        <taxon>Thermoproteaceae</taxon>
        <taxon>Vulcanisaeta</taxon>
    </lineage>
</organism>
<dbReference type="Proteomes" id="UP001060771">
    <property type="component" value="Chromosome"/>
</dbReference>
<sequence length="318" mass="35032">MTKRHLALAMLASALWGMSYPLIYLALRLFSINNLIALSYLFSVALLLIILPFYGYDGESIIKGLLLSPINYVIIYLYTELSGGAGGLTALVSSSYIVPLIALDYVTNRSINTRYIISAITLLGALYLLFQGYGDSIYGALLLMVMNLIYTISLVRIGDVDIINFVLGQSLGTLMISYLVMRSLSASTLALNYLYYPLILALVGNVIPYALYAESIKRIGPVETSLTSSIETVSSLVASLPIQQLPSNPVAWILLAISILSLNIELRKGGLGYRWGLMDYHGFIRIGKEFVASNNEARNYVISINLRSVFVIGRRKII</sequence>
<keyword evidence="3" id="KW-1185">Reference proteome</keyword>
<gene>
    <name evidence="2" type="ORF">Vsou_22570</name>
</gene>
<reference evidence="3" key="1">
    <citation type="submission" date="2022-09" db="EMBL/GenBank/DDBJ databases">
        <title>Complete genome sequence of Vulcanisaeta souniana.</title>
        <authorList>
            <person name="Kato S."/>
            <person name="Itoh T."/>
            <person name="Ohkuma M."/>
        </authorList>
    </citation>
    <scope>NUCLEOTIDE SEQUENCE [LARGE SCALE GENOMIC DNA]</scope>
    <source>
        <strain evidence="3">JCM 11219</strain>
    </source>
</reference>
<keyword evidence="1" id="KW-0472">Membrane</keyword>
<accession>A0ABN6STW1</accession>
<protein>
    <recommendedName>
        <fullName evidence="4">Permease of the drug/metabolite transporter (DMT) superfamily</fullName>
    </recommendedName>
</protein>